<evidence type="ECO:0000313" key="3">
    <source>
        <dbReference type="Proteomes" id="UP000245207"/>
    </source>
</evidence>
<keyword evidence="3" id="KW-1185">Reference proteome</keyword>
<comment type="caution">
    <text evidence="2">The sequence shown here is derived from an EMBL/GenBank/DDBJ whole genome shotgun (WGS) entry which is preliminary data.</text>
</comment>
<name>A0A2U1NUU0_ARTAN</name>
<protein>
    <submittedName>
        <fullName evidence="2">Uncharacterized protein</fullName>
    </submittedName>
</protein>
<sequence>MDNKQAKQNDMNSDIAGDNIKSASIPMGDVAILSGREIVTSNPFDVLNMVEMEDAILPTDSMNEKARTKVEEDPNDTARFLASKSEAKKSSKVEVEPGWRAYTRVGNRIMMIVHIMMMSVKI</sequence>
<gene>
    <name evidence="2" type="ORF">CTI12_AA227160</name>
</gene>
<proteinExistence type="predicted"/>
<organism evidence="2 3">
    <name type="scientific">Artemisia annua</name>
    <name type="common">Sweet wormwood</name>
    <dbReference type="NCBI Taxonomy" id="35608"/>
    <lineage>
        <taxon>Eukaryota</taxon>
        <taxon>Viridiplantae</taxon>
        <taxon>Streptophyta</taxon>
        <taxon>Embryophyta</taxon>
        <taxon>Tracheophyta</taxon>
        <taxon>Spermatophyta</taxon>
        <taxon>Magnoliopsida</taxon>
        <taxon>eudicotyledons</taxon>
        <taxon>Gunneridae</taxon>
        <taxon>Pentapetalae</taxon>
        <taxon>asterids</taxon>
        <taxon>campanulids</taxon>
        <taxon>Asterales</taxon>
        <taxon>Asteraceae</taxon>
        <taxon>Asteroideae</taxon>
        <taxon>Anthemideae</taxon>
        <taxon>Artemisiinae</taxon>
        <taxon>Artemisia</taxon>
    </lineage>
</organism>
<dbReference type="AlphaFoldDB" id="A0A2U1NUU0"/>
<evidence type="ECO:0000256" key="1">
    <source>
        <dbReference type="SAM" id="MobiDB-lite"/>
    </source>
</evidence>
<dbReference type="Proteomes" id="UP000245207">
    <property type="component" value="Unassembled WGS sequence"/>
</dbReference>
<feature type="region of interest" description="Disordered" evidence="1">
    <location>
        <begin position="1"/>
        <end position="21"/>
    </location>
</feature>
<evidence type="ECO:0000313" key="2">
    <source>
        <dbReference type="EMBL" id="PWA77254.1"/>
    </source>
</evidence>
<dbReference type="EMBL" id="PKPP01002153">
    <property type="protein sequence ID" value="PWA77254.1"/>
    <property type="molecule type" value="Genomic_DNA"/>
</dbReference>
<accession>A0A2U1NUU0</accession>
<reference evidence="2 3" key="1">
    <citation type="journal article" date="2018" name="Mol. Plant">
        <title>The genome of Artemisia annua provides insight into the evolution of Asteraceae family and artemisinin biosynthesis.</title>
        <authorList>
            <person name="Shen Q."/>
            <person name="Zhang L."/>
            <person name="Liao Z."/>
            <person name="Wang S."/>
            <person name="Yan T."/>
            <person name="Shi P."/>
            <person name="Liu M."/>
            <person name="Fu X."/>
            <person name="Pan Q."/>
            <person name="Wang Y."/>
            <person name="Lv Z."/>
            <person name="Lu X."/>
            <person name="Zhang F."/>
            <person name="Jiang W."/>
            <person name="Ma Y."/>
            <person name="Chen M."/>
            <person name="Hao X."/>
            <person name="Li L."/>
            <person name="Tang Y."/>
            <person name="Lv G."/>
            <person name="Zhou Y."/>
            <person name="Sun X."/>
            <person name="Brodelius P.E."/>
            <person name="Rose J.K.C."/>
            <person name="Tang K."/>
        </authorList>
    </citation>
    <scope>NUCLEOTIDE SEQUENCE [LARGE SCALE GENOMIC DNA]</scope>
    <source>
        <strain evidence="3">cv. Huhao1</strain>
        <tissue evidence="2">Leaf</tissue>
    </source>
</reference>